<protein>
    <submittedName>
        <fullName evidence="1">Uncharacterized protein</fullName>
    </submittedName>
</protein>
<name>W5QSZ9_9BACT</name>
<evidence type="ECO:0000313" key="1">
    <source>
        <dbReference type="EMBL" id="AGH13994.1"/>
    </source>
</evidence>
<dbReference type="AlphaFoldDB" id="W5QSZ9"/>
<dbReference type="EMBL" id="JX424620">
    <property type="protein sequence ID" value="AGH13994.1"/>
    <property type="molecule type" value="Genomic_DNA"/>
</dbReference>
<organism evidence="1">
    <name type="scientific">Prevotella sp. Sc00028</name>
    <dbReference type="NCBI Taxonomy" id="1231728"/>
    <lineage>
        <taxon>Bacteria</taxon>
        <taxon>Pseudomonadati</taxon>
        <taxon>Bacteroidota</taxon>
        <taxon>Bacteroidia</taxon>
        <taxon>Bacteroidales</taxon>
        <taxon>Prevotellaceae</taxon>
        <taxon>Prevotella</taxon>
    </lineage>
</organism>
<sequence length="42" mass="4900">MKKKTYEKPTMTVVELQQRACLLQTSGEQQPENVPDYDDWLG</sequence>
<accession>W5QSZ9</accession>
<proteinExistence type="predicted"/>
<reference evidence="1" key="1">
    <citation type="journal article" date="2014" name="J. Ind. Microbiol. Biotechnol.">
        <title>Analysis of the bovine rumen microbiome reveals a diversity of Sus-like polysaccharide utilization loci from the bacterial phylum Bacteroidetes.</title>
        <authorList>
            <person name="Rosewarne C.P."/>
            <person name="Pope P.B."/>
            <person name="Cheung J.L."/>
            <person name="Morrison M."/>
        </authorList>
    </citation>
    <scope>NUCLEOTIDE SEQUENCE</scope>
    <source>
        <strain evidence="1">Sc00028</strain>
    </source>
</reference>